<comment type="caution">
    <text evidence="7">The sequence shown here is derived from an EMBL/GenBank/DDBJ whole genome shotgun (WGS) entry which is preliminary data.</text>
</comment>
<evidence type="ECO:0000259" key="6">
    <source>
        <dbReference type="Pfam" id="PF02826"/>
    </source>
</evidence>
<dbReference type="InterPro" id="IPR006140">
    <property type="entry name" value="D-isomer_DH_NAD-bd"/>
</dbReference>
<dbReference type="InterPro" id="IPR006139">
    <property type="entry name" value="D-isomer_2_OHA_DH_cat_dom"/>
</dbReference>
<gene>
    <name evidence="7" type="ORF">FKZ61_01815</name>
</gene>
<evidence type="ECO:0000259" key="5">
    <source>
        <dbReference type="Pfam" id="PF00389"/>
    </source>
</evidence>
<evidence type="ECO:0000313" key="8">
    <source>
        <dbReference type="Proteomes" id="UP000317371"/>
    </source>
</evidence>
<dbReference type="AlphaFoldDB" id="A0A540VNB1"/>
<dbReference type="InterPro" id="IPR036291">
    <property type="entry name" value="NAD(P)-bd_dom_sf"/>
</dbReference>
<dbReference type="Pfam" id="PF02826">
    <property type="entry name" value="2-Hacid_dh_C"/>
    <property type="match status" value="1"/>
</dbReference>
<dbReference type="Gene3D" id="3.40.50.720">
    <property type="entry name" value="NAD(P)-binding Rossmann-like Domain"/>
    <property type="match status" value="2"/>
</dbReference>
<dbReference type="PANTHER" id="PTHR10996">
    <property type="entry name" value="2-HYDROXYACID DEHYDROGENASE-RELATED"/>
    <property type="match status" value="1"/>
</dbReference>
<organism evidence="7 8">
    <name type="scientific">Litorilinea aerophila</name>
    <dbReference type="NCBI Taxonomy" id="1204385"/>
    <lineage>
        <taxon>Bacteria</taxon>
        <taxon>Bacillati</taxon>
        <taxon>Chloroflexota</taxon>
        <taxon>Caldilineae</taxon>
        <taxon>Caldilineales</taxon>
        <taxon>Caldilineaceae</taxon>
        <taxon>Litorilinea</taxon>
    </lineage>
</organism>
<dbReference type="GO" id="GO:0005829">
    <property type="term" value="C:cytosol"/>
    <property type="evidence" value="ECO:0007669"/>
    <property type="project" value="TreeGrafter"/>
</dbReference>
<dbReference type="SUPFAM" id="SSF51735">
    <property type="entry name" value="NAD(P)-binding Rossmann-fold domains"/>
    <property type="match status" value="1"/>
</dbReference>
<dbReference type="PANTHER" id="PTHR10996:SF178">
    <property type="entry name" value="2-HYDROXYACID DEHYDROGENASE YGL185C-RELATED"/>
    <property type="match status" value="1"/>
</dbReference>
<evidence type="ECO:0000256" key="3">
    <source>
        <dbReference type="ARBA" id="ARBA00023027"/>
    </source>
</evidence>
<feature type="domain" description="D-isomer specific 2-hydroxyacid dehydrogenase NAD-binding" evidence="6">
    <location>
        <begin position="131"/>
        <end position="309"/>
    </location>
</feature>
<dbReference type="EMBL" id="VIGC01000002">
    <property type="protein sequence ID" value="TQE97633.1"/>
    <property type="molecule type" value="Genomic_DNA"/>
</dbReference>
<dbReference type="Pfam" id="PF00389">
    <property type="entry name" value="2-Hacid_dh"/>
    <property type="match status" value="1"/>
</dbReference>
<evidence type="ECO:0000313" key="7">
    <source>
        <dbReference type="EMBL" id="TQE97633.1"/>
    </source>
</evidence>
<name>A0A540VNB1_9CHLR</name>
<dbReference type="OrthoDB" id="9792971at2"/>
<dbReference type="InterPro" id="IPR029753">
    <property type="entry name" value="D-isomer_DH_CS"/>
</dbReference>
<dbReference type="CDD" id="cd12167">
    <property type="entry name" value="2-Hacid_dh_8"/>
    <property type="match status" value="1"/>
</dbReference>
<dbReference type="SUPFAM" id="SSF52283">
    <property type="entry name" value="Formate/glycerate dehydrogenase catalytic domain-like"/>
    <property type="match status" value="1"/>
</dbReference>
<comment type="similarity">
    <text evidence="1 4">Belongs to the D-isomer specific 2-hydroxyacid dehydrogenase family.</text>
</comment>
<proteinExistence type="inferred from homology"/>
<dbReference type="InParanoid" id="A0A540VNB1"/>
<reference evidence="7 8" key="1">
    <citation type="submission" date="2019-06" db="EMBL/GenBank/DDBJ databases">
        <title>Genome sequence of Litorilinea aerophila BAA-2444.</title>
        <authorList>
            <person name="Maclea K.S."/>
            <person name="Maurais E.G."/>
            <person name="Iannazzi L.C."/>
        </authorList>
    </citation>
    <scope>NUCLEOTIDE SEQUENCE [LARGE SCALE GENOMIC DNA]</scope>
    <source>
        <strain evidence="7 8">ATCC BAA-2444</strain>
    </source>
</reference>
<evidence type="ECO:0000256" key="2">
    <source>
        <dbReference type="ARBA" id="ARBA00023002"/>
    </source>
</evidence>
<keyword evidence="2 4" id="KW-0560">Oxidoreductase</keyword>
<keyword evidence="8" id="KW-1185">Reference proteome</keyword>
<protein>
    <submittedName>
        <fullName evidence="7">Hydroxyacid dehydrogenase</fullName>
    </submittedName>
</protein>
<dbReference type="GO" id="GO:0051287">
    <property type="term" value="F:NAD binding"/>
    <property type="evidence" value="ECO:0007669"/>
    <property type="project" value="InterPro"/>
</dbReference>
<dbReference type="GO" id="GO:0030267">
    <property type="term" value="F:glyoxylate reductase (NADPH) activity"/>
    <property type="evidence" value="ECO:0007669"/>
    <property type="project" value="TreeGrafter"/>
</dbReference>
<sequence length="354" mass="39780">MTGPRPRILFAFSQRVRDGYVPPWELERLETFADWDWFPCEGGGIYEANPDPQAAAALRAQIGPYQALVVCHGAPRLTADILDAAPALRFIGELEGDRFASRIDLEAAWARGIRTVDVTNASSYPVAEWALGLILLCMRNGGAHFRRMLAGDTRRDPTERDRMPGRLTGKRVGLIGCGHMGRRLIRLLRPFDVEIWVHDPYLPRELAEALDFTQTSLDNVLSRCHVVVCLVPLTPATRGMLGERELSLLRPGTVFVNVSRGAVVDSDALIRRLRQGDIIAGLDVFDPEPVPPESEILRLPNVFLSPHVGYYTGDPYPHFFTLMVDELERFFQGHETYFDLTPRTRANRQGEGRH</sequence>
<dbReference type="PROSITE" id="PS00671">
    <property type="entry name" value="D_2_HYDROXYACID_DH_3"/>
    <property type="match status" value="1"/>
</dbReference>
<keyword evidence="3" id="KW-0520">NAD</keyword>
<accession>A0A540VNB1</accession>
<feature type="domain" description="D-isomer specific 2-hydroxyacid dehydrogenase catalytic" evidence="5">
    <location>
        <begin position="55"/>
        <end position="335"/>
    </location>
</feature>
<evidence type="ECO:0000256" key="1">
    <source>
        <dbReference type="ARBA" id="ARBA00005854"/>
    </source>
</evidence>
<evidence type="ECO:0000256" key="4">
    <source>
        <dbReference type="RuleBase" id="RU003719"/>
    </source>
</evidence>
<dbReference type="RefSeq" id="WP_141608360.1">
    <property type="nucleotide sequence ID" value="NZ_VIGC02000002.1"/>
</dbReference>
<dbReference type="GO" id="GO:0016618">
    <property type="term" value="F:hydroxypyruvate reductase [NAD(P)H] activity"/>
    <property type="evidence" value="ECO:0007669"/>
    <property type="project" value="TreeGrafter"/>
</dbReference>
<dbReference type="Proteomes" id="UP000317371">
    <property type="component" value="Unassembled WGS sequence"/>
</dbReference>
<dbReference type="InterPro" id="IPR050223">
    <property type="entry name" value="D-isomer_2-hydroxyacid_DH"/>
</dbReference>